<feature type="region of interest" description="Disordered" evidence="1">
    <location>
        <begin position="76"/>
        <end position="98"/>
    </location>
</feature>
<proteinExistence type="predicted"/>
<protein>
    <recommendedName>
        <fullName evidence="5">Cysteine rich repeat-containing protein</fullName>
    </recommendedName>
</protein>
<dbReference type="AlphaFoldDB" id="A0A1M7UHJ0"/>
<evidence type="ECO:0008006" key="5">
    <source>
        <dbReference type="Google" id="ProtNLM"/>
    </source>
</evidence>
<feature type="signal peptide" evidence="2">
    <location>
        <begin position="1"/>
        <end position="27"/>
    </location>
</feature>
<keyword evidence="4" id="KW-1185">Reference proteome</keyword>
<sequence>MTRSFRRGALIAAFAISFSLLSTSGHAFSPEAQQMCTSDAFRFCSSEVPDISRITACMIKNRVSLSSGCRDVMDREAQQSPAVAAKNPTTTARKPPLG</sequence>
<dbReference type="EMBL" id="LT670849">
    <property type="protein sequence ID" value="SHN82491.1"/>
    <property type="molecule type" value="Genomic_DNA"/>
</dbReference>
<gene>
    <name evidence="3" type="ORF">SAMN05444170_5128</name>
</gene>
<name>A0A1M7UHJ0_9BRAD</name>
<evidence type="ECO:0000256" key="1">
    <source>
        <dbReference type="SAM" id="MobiDB-lite"/>
    </source>
</evidence>
<evidence type="ECO:0000313" key="3">
    <source>
        <dbReference type="EMBL" id="SHN82491.1"/>
    </source>
</evidence>
<evidence type="ECO:0000313" key="4">
    <source>
        <dbReference type="Proteomes" id="UP000184096"/>
    </source>
</evidence>
<organism evidence="3 4">
    <name type="scientific">Bradyrhizobium erythrophlei</name>
    <dbReference type="NCBI Taxonomy" id="1437360"/>
    <lineage>
        <taxon>Bacteria</taxon>
        <taxon>Pseudomonadati</taxon>
        <taxon>Pseudomonadota</taxon>
        <taxon>Alphaproteobacteria</taxon>
        <taxon>Hyphomicrobiales</taxon>
        <taxon>Nitrobacteraceae</taxon>
        <taxon>Bradyrhizobium</taxon>
    </lineage>
</organism>
<dbReference type="RefSeq" id="WP_072822094.1">
    <property type="nucleotide sequence ID" value="NZ_LT670849.1"/>
</dbReference>
<accession>A0A1M7UHJ0</accession>
<evidence type="ECO:0000256" key="2">
    <source>
        <dbReference type="SAM" id="SignalP"/>
    </source>
</evidence>
<feature type="chain" id="PRO_5012523119" description="Cysteine rich repeat-containing protein" evidence="2">
    <location>
        <begin position="28"/>
        <end position="98"/>
    </location>
</feature>
<keyword evidence="2" id="KW-0732">Signal</keyword>
<reference evidence="4" key="1">
    <citation type="submission" date="2016-11" db="EMBL/GenBank/DDBJ databases">
        <authorList>
            <person name="Varghese N."/>
            <person name="Submissions S."/>
        </authorList>
    </citation>
    <scope>NUCLEOTIDE SEQUENCE [LARGE SCALE GENOMIC DNA]</scope>
    <source>
        <strain evidence="4">GAS401</strain>
    </source>
</reference>
<dbReference type="Proteomes" id="UP000184096">
    <property type="component" value="Chromosome I"/>
</dbReference>